<feature type="transmembrane region" description="Helical" evidence="1">
    <location>
        <begin position="342"/>
        <end position="364"/>
    </location>
</feature>
<protein>
    <submittedName>
        <fullName evidence="4">Nucleoside recognition domain-containing protein</fullName>
    </submittedName>
</protein>
<gene>
    <name evidence="4" type="ORF">ACFSC9_19910</name>
</gene>
<keyword evidence="1" id="KW-0812">Transmembrane</keyword>
<organism evidence="4 5">
    <name type="scientific">Paenibacillus wenxiniae</name>
    <dbReference type="NCBI Taxonomy" id="1636843"/>
    <lineage>
        <taxon>Bacteria</taxon>
        <taxon>Bacillati</taxon>
        <taxon>Bacillota</taxon>
        <taxon>Bacilli</taxon>
        <taxon>Bacillales</taxon>
        <taxon>Paenibacillaceae</taxon>
        <taxon>Paenibacillus</taxon>
    </lineage>
</organism>
<feature type="transmembrane region" description="Helical" evidence="1">
    <location>
        <begin position="501"/>
        <end position="524"/>
    </location>
</feature>
<sequence length="559" mass="61281">MLNEQQHSATPRAVVLIGLESTGKSALFRSLSGMDTGTESNFRGSTVTVRRAGLTIPSSQANIELVDTPGIRMHDDSLTTELALGMLGQSDTVLLVVRATHAARELPLLLQLLDLIGKNVVLLLTFADRAGALAEIYSHHFRKALGISVLAVDSRQLDLATQHTLVQAIDMARPMKRKPVLTELPIVEIKDAPLTWFEHTIWGRLVSVIALLLLFAVPVYIAYVFSGWLQPVADRWLLDPLRQLSSQLPAWLDMMVMGDYGVLSLGSYSFIWAFPVVLFIGFSVALTEESGLKDRITDSLDGWMRRIGLNGRDLIPVLSGFGCNVVAVFQSRTCSRCTRRSCVSLIAFGSACSYQIGASLSIFSSGGRPWLFLPYLLILVLAGALHTRIWNKQSSSSLQSITAGRTFLQWPSMRAVSWRLRAVLKQFLTQAMPIFLFICVVASVLQWSGLLDRLTHRLAPLLSLFGLPQQAAAGILFSVLRKDGLLVLNQGGGEWLLQLSGGQLLVLVYLASTLTACLVTLWTISKELGTGFALKLAGRQLLTSLVSAWMIAVIVVLWK</sequence>
<dbReference type="InterPro" id="IPR030389">
    <property type="entry name" value="G_FEOB_dom"/>
</dbReference>
<feature type="transmembrane region" description="Helical" evidence="1">
    <location>
        <begin position="459"/>
        <end position="480"/>
    </location>
</feature>
<feature type="transmembrane region" description="Helical" evidence="1">
    <location>
        <begin position="427"/>
        <end position="447"/>
    </location>
</feature>
<dbReference type="InterPro" id="IPR011642">
    <property type="entry name" value="Gate_dom"/>
</dbReference>
<dbReference type="Proteomes" id="UP001597233">
    <property type="component" value="Unassembled WGS sequence"/>
</dbReference>
<evidence type="ECO:0000256" key="1">
    <source>
        <dbReference type="SAM" id="Phobius"/>
    </source>
</evidence>
<accession>A0ABW4RNH6</accession>
<dbReference type="InterPro" id="IPR050860">
    <property type="entry name" value="FeoB_GTPase"/>
</dbReference>
<dbReference type="Pfam" id="PF02421">
    <property type="entry name" value="FeoB_N"/>
    <property type="match status" value="1"/>
</dbReference>
<comment type="caution">
    <text evidence="4">The sequence shown here is derived from an EMBL/GenBank/DDBJ whole genome shotgun (WGS) entry which is preliminary data.</text>
</comment>
<feature type="domain" description="FeoB-type G" evidence="2">
    <location>
        <begin position="13"/>
        <end position="156"/>
    </location>
</feature>
<feature type="domain" description="Nucleoside transporter/FeoB GTPase Gate" evidence="3">
    <location>
        <begin position="429"/>
        <end position="530"/>
    </location>
</feature>
<evidence type="ECO:0000313" key="5">
    <source>
        <dbReference type="Proteomes" id="UP001597233"/>
    </source>
</evidence>
<proteinExistence type="predicted"/>
<keyword evidence="1" id="KW-1133">Transmembrane helix</keyword>
<keyword evidence="5" id="KW-1185">Reference proteome</keyword>
<dbReference type="Gene3D" id="3.40.50.300">
    <property type="entry name" value="P-loop containing nucleotide triphosphate hydrolases"/>
    <property type="match status" value="1"/>
</dbReference>
<evidence type="ECO:0000313" key="4">
    <source>
        <dbReference type="EMBL" id="MFD1887747.1"/>
    </source>
</evidence>
<evidence type="ECO:0000259" key="2">
    <source>
        <dbReference type="Pfam" id="PF02421"/>
    </source>
</evidence>
<dbReference type="PANTHER" id="PTHR43185:SF1">
    <property type="entry name" value="FE(2+) TRANSPORTER FEOB"/>
    <property type="match status" value="1"/>
</dbReference>
<evidence type="ECO:0000259" key="3">
    <source>
        <dbReference type="Pfam" id="PF07670"/>
    </source>
</evidence>
<feature type="transmembrane region" description="Helical" evidence="1">
    <location>
        <begin position="205"/>
        <end position="229"/>
    </location>
</feature>
<feature type="domain" description="Nucleoside transporter/FeoB GTPase Gate" evidence="3">
    <location>
        <begin position="270"/>
        <end position="363"/>
    </location>
</feature>
<name>A0ABW4RNH6_9BACL</name>
<feature type="transmembrane region" description="Helical" evidence="1">
    <location>
        <begin position="536"/>
        <end position="558"/>
    </location>
</feature>
<dbReference type="InterPro" id="IPR027417">
    <property type="entry name" value="P-loop_NTPase"/>
</dbReference>
<feature type="transmembrane region" description="Helical" evidence="1">
    <location>
        <begin position="265"/>
        <end position="286"/>
    </location>
</feature>
<dbReference type="EMBL" id="JBHUEH010000032">
    <property type="protein sequence ID" value="MFD1887747.1"/>
    <property type="molecule type" value="Genomic_DNA"/>
</dbReference>
<keyword evidence="1" id="KW-0472">Membrane</keyword>
<dbReference type="Pfam" id="PF07670">
    <property type="entry name" value="Gate"/>
    <property type="match status" value="2"/>
</dbReference>
<feature type="transmembrane region" description="Helical" evidence="1">
    <location>
        <begin position="370"/>
        <end position="390"/>
    </location>
</feature>
<dbReference type="RefSeq" id="WP_347323963.1">
    <property type="nucleotide sequence ID" value="NZ_JBCGUH010000002.1"/>
</dbReference>
<reference evidence="5" key="1">
    <citation type="journal article" date="2019" name="Int. J. Syst. Evol. Microbiol.">
        <title>The Global Catalogue of Microorganisms (GCM) 10K type strain sequencing project: providing services to taxonomists for standard genome sequencing and annotation.</title>
        <authorList>
            <consortium name="The Broad Institute Genomics Platform"/>
            <consortium name="The Broad Institute Genome Sequencing Center for Infectious Disease"/>
            <person name="Wu L."/>
            <person name="Ma J."/>
        </authorList>
    </citation>
    <scope>NUCLEOTIDE SEQUENCE [LARGE SCALE GENOMIC DNA]</scope>
    <source>
        <strain evidence="5">CCUG 54950</strain>
    </source>
</reference>
<dbReference type="PANTHER" id="PTHR43185">
    <property type="entry name" value="FERROUS IRON TRANSPORT PROTEIN B"/>
    <property type="match status" value="1"/>
</dbReference>
<dbReference type="SUPFAM" id="SSF52540">
    <property type="entry name" value="P-loop containing nucleoside triphosphate hydrolases"/>
    <property type="match status" value="1"/>
</dbReference>